<feature type="region of interest" description="Disordered" evidence="2">
    <location>
        <begin position="337"/>
        <end position="411"/>
    </location>
</feature>
<reference evidence="3 4" key="1">
    <citation type="submission" date="2015-01" db="EMBL/GenBank/DDBJ databases">
        <title>The Genome Sequence of Rhinocladiella mackenzie CBS 650.93.</title>
        <authorList>
            <consortium name="The Broad Institute Genomics Platform"/>
            <person name="Cuomo C."/>
            <person name="de Hoog S."/>
            <person name="Gorbushina A."/>
            <person name="Stielow B."/>
            <person name="Teixiera M."/>
            <person name="Abouelleil A."/>
            <person name="Chapman S.B."/>
            <person name="Priest M."/>
            <person name="Young S.K."/>
            <person name="Wortman J."/>
            <person name="Nusbaum C."/>
            <person name="Birren B."/>
        </authorList>
    </citation>
    <scope>NUCLEOTIDE SEQUENCE [LARGE SCALE GENOMIC DNA]</scope>
    <source>
        <strain evidence="3 4">CBS 650.93</strain>
    </source>
</reference>
<dbReference type="GO" id="GO:1990871">
    <property type="term" value="C:Vma12-Vma22 assembly complex"/>
    <property type="evidence" value="ECO:0007669"/>
    <property type="project" value="TreeGrafter"/>
</dbReference>
<gene>
    <name evidence="3" type="ORF">Z518_05585</name>
</gene>
<dbReference type="AlphaFoldDB" id="A0A0D2J6N5"/>
<feature type="compositionally biased region" description="Basic and acidic residues" evidence="2">
    <location>
        <begin position="345"/>
        <end position="359"/>
    </location>
</feature>
<dbReference type="OrthoDB" id="408631at2759"/>
<dbReference type="GO" id="GO:0070072">
    <property type="term" value="P:vacuolar proton-transporting V-type ATPase complex assembly"/>
    <property type="evidence" value="ECO:0007669"/>
    <property type="project" value="InterPro"/>
</dbReference>
<evidence type="ECO:0000313" key="4">
    <source>
        <dbReference type="Proteomes" id="UP000053617"/>
    </source>
</evidence>
<dbReference type="GO" id="GO:0051082">
    <property type="term" value="F:unfolded protein binding"/>
    <property type="evidence" value="ECO:0007669"/>
    <property type="project" value="TreeGrafter"/>
</dbReference>
<feature type="compositionally biased region" description="Low complexity" evidence="2">
    <location>
        <begin position="81"/>
        <end position="90"/>
    </location>
</feature>
<feature type="region of interest" description="Disordered" evidence="2">
    <location>
        <begin position="180"/>
        <end position="250"/>
    </location>
</feature>
<evidence type="ECO:0000313" key="3">
    <source>
        <dbReference type="EMBL" id="KIX04715.1"/>
    </source>
</evidence>
<proteinExistence type="predicted"/>
<evidence type="ECO:0000256" key="1">
    <source>
        <dbReference type="ARBA" id="ARBA00093634"/>
    </source>
</evidence>
<name>A0A0D2J6N5_9EURO</name>
<dbReference type="RefSeq" id="XP_013271851.1">
    <property type="nucleotide sequence ID" value="XM_013416397.1"/>
</dbReference>
<dbReference type="Pfam" id="PF21730">
    <property type="entry name" value="Vma22_CCDC115"/>
    <property type="match status" value="1"/>
</dbReference>
<dbReference type="PANTHER" id="PTHR31996:SF2">
    <property type="entry name" value="COILED-COIL DOMAIN-CONTAINING PROTEIN 115"/>
    <property type="match status" value="1"/>
</dbReference>
<organism evidence="3 4">
    <name type="scientific">Rhinocladiella mackenziei CBS 650.93</name>
    <dbReference type="NCBI Taxonomy" id="1442369"/>
    <lineage>
        <taxon>Eukaryota</taxon>
        <taxon>Fungi</taxon>
        <taxon>Dikarya</taxon>
        <taxon>Ascomycota</taxon>
        <taxon>Pezizomycotina</taxon>
        <taxon>Eurotiomycetes</taxon>
        <taxon>Chaetothyriomycetidae</taxon>
        <taxon>Chaetothyriales</taxon>
        <taxon>Herpotrichiellaceae</taxon>
        <taxon>Rhinocladiella</taxon>
    </lineage>
</organism>
<dbReference type="InterPro" id="IPR040357">
    <property type="entry name" value="Vma22/CCDC115"/>
</dbReference>
<feature type="region of interest" description="Disordered" evidence="2">
    <location>
        <begin position="71"/>
        <end position="107"/>
    </location>
</feature>
<accession>A0A0D2J6N5</accession>
<dbReference type="HOGENOM" id="CLU_057721_3_0_1"/>
<feature type="compositionally biased region" description="Basic and acidic residues" evidence="2">
    <location>
        <begin position="92"/>
        <end position="107"/>
    </location>
</feature>
<feature type="compositionally biased region" description="Polar residues" evidence="2">
    <location>
        <begin position="361"/>
        <end position="385"/>
    </location>
</feature>
<feature type="compositionally biased region" description="Basic and acidic residues" evidence="2">
    <location>
        <begin position="222"/>
        <end position="236"/>
    </location>
</feature>
<sequence length="411" mass="45295">MAAVWQLRKHSQRFLPIAVASISTAGAAALNPRYDRGLRQHQQHHPTSIAVSQPFDNAAVEANNYMKPIIDEMSTYPPSPLTSRSPSPDTGSRPEPDTVKEKPDKGECSLSQRLDVLLASYLELLDTYTILRAQISKEFSSGFIALAQANRNSTLGPGRRYGEEGYDDRMKALRTVQIERSRVGPPAENPLQYEDGESGQPSDLAAAGQHKGKRQRLSIGEDGLKNESTTTKRGEIDDKESDPSSTHPIHNMSHLVYTSTTSITNSPLSTPSKDPLKWYGILVPSPLRQCQTHFQSSVVSTIPALLNTISALQRLEEEIWGVRRELGILREYEHRLSDSATSTEYSRRINTEGGEHEGPSHAQSSLASFQTQPSKPIPSAQSPPKISSLPYRSPSSPSPPSELRSRVLKLD</sequence>
<dbReference type="PANTHER" id="PTHR31996">
    <property type="entry name" value="COILED-COIL DOMAIN-CONTAINING PROTEIN 115"/>
    <property type="match status" value="1"/>
</dbReference>
<dbReference type="Proteomes" id="UP000053617">
    <property type="component" value="Unassembled WGS sequence"/>
</dbReference>
<protein>
    <recommendedName>
        <fullName evidence="1">Vacuolar ATPase assembly protein VMA22</fullName>
    </recommendedName>
</protein>
<keyword evidence="4" id="KW-1185">Reference proteome</keyword>
<dbReference type="GeneID" id="25293656"/>
<evidence type="ECO:0000256" key="2">
    <source>
        <dbReference type="SAM" id="MobiDB-lite"/>
    </source>
</evidence>
<dbReference type="VEuPathDB" id="FungiDB:Z518_05585"/>
<dbReference type="EMBL" id="KN847478">
    <property type="protein sequence ID" value="KIX04715.1"/>
    <property type="molecule type" value="Genomic_DNA"/>
</dbReference>
<dbReference type="STRING" id="1442369.A0A0D2J6N5"/>